<evidence type="ECO:0000313" key="8">
    <source>
        <dbReference type="EMBL" id="TDR79657.1"/>
    </source>
</evidence>
<dbReference type="Gene3D" id="3.40.640.10">
    <property type="entry name" value="Type I PLP-dependent aspartate aminotransferase-like (Major domain)"/>
    <property type="match status" value="1"/>
</dbReference>
<comment type="caution">
    <text evidence="8">The sequence shown here is derived from an EMBL/GenBank/DDBJ whole genome shotgun (WGS) entry which is preliminary data.</text>
</comment>
<evidence type="ECO:0000256" key="1">
    <source>
        <dbReference type="ARBA" id="ARBA00005384"/>
    </source>
</evidence>
<feature type="domain" description="HTH gntR-type" evidence="7">
    <location>
        <begin position="2"/>
        <end position="70"/>
    </location>
</feature>
<dbReference type="InterPro" id="IPR036390">
    <property type="entry name" value="WH_DNA-bd_sf"/>
</dbReference>
<dbReference type="SUPFAM" id="SSF53383">
    <property type="entry name" value="PLP-dependent transferases"/>
    <property type="match status" value="1"/>
</dbReference>
<dbReference type="GO" id="GO:0003677">
    <property type="term" value="F:DNA binding"/>
    <property type="evidence" value="ECO:0007669"/>
    <property type="project" value="UniProtKB-KW"/>
</dbReference>
<dbReference type="GO" id="GO:0003700">
    <property type="term" value="F:DNA-binding transcription factor activity"/>
    <property type="evidence" value="ECO:0007669"/>
    <property type="project" value="InterPro"/>
</dbReference>
<dbReference type="EMBL" id="SNZP01000007">
    <property type="protein sequence ID" value="TDR79657.1"/>
    <property type="molecule type" value="Genomic_DNA"/>
</dbReference>
<evidence type="ECO:0000256" key="6">
    <source>
        <dbReference type="ARBA" id="ARBA00023163"/>
    </source>
</evidence>
<dbReference type="GO" id="GO:0030170">
    <property type="term" value="F:pyridoxal phosphate binding"/>
    <property type="evidence" value="ECO:0007669"/>
    <property type="project" value="InterPro"/>
</dbReference>
<dbReference type="SUPFAM" id="SSF46785">
    <property type="entry name" value="Winged helix' DNA-binding domain"/>
    <property type="match status" value="1"/>
</dbReference>
<dbReference type="AlphaFoldDB" id="A0A4R7B7U6"/>
<evidence type="ECO:0000259" key="7">
    <source>
        <dbReference type="PROSITE" id="PS50949"/>
    </source>
</evidence>
<dbReference type="CDD" id="cd00609">
    <property type="entry name" value="AAT_like"/>
    <property type="match status" value="1"/>
</dbReference>
<evidence type="ECO:0000256" key="2">
    <source>
        <dbReference type="ARBA" id="ARBA00021531"/>
    </source>
</evidence>
<dbReference type="Proteomes" id="UP000295611">
    <property type="component" value="Unassembled WGS sequence"/>
</dbReference>
<dbReference type="InterPro" id="IPR036388">
    <property type="entry name" value="WH-like_DNA-bd_sf"/>
</dbReference>
<organism evidence="8 9">
    <name type="scientific">Paludibacterium purpuratum</name>
    <dbReference type="NCBI Taxonomy" id="1144873"/>
    <lineage>
        <taxon>Bacteria</taxon>
        <taxon>Pseudomonadati</taxon>
        <taxon>Pseudomonadota</taxon>
        <taxon>Betaproteobacteria</taxon>
        <taxon>Neisseriales</taxon>
        <taxon>Chromobacteriaceae</taxon>
        <taxon>Paludibacterium</taxon>
    </lineage>
</organism>
<dbReference type="Pfam" id="PF00155">
    <property type="entry name" value="Aminotran_1_2"/>
    <property type="match status" value="1"/>
</dbReference>
<sequence>MNAKYQQLAAGIRNDIHQGKLSAGQRLPSIRVLARQHGVSLTTAIKSYEWLEAQGDILAAPKSGFFVCHRAPDLHTPRFPAFDPQATPVDNAALIAEVRRGAQEATHVPLGTVMLAASCLPLDELQLSLTRAARRAPQSAAGYGPQAGEPALRQALSRHFADDGLALLPDDLLITNGCMPALNLALLAVSQPGDTIAVPSPCYSGQLQLLASLGRRVLEIPCHAHGMDLDRLEACLAEGVVRVALLTGNHYNPLGFCLSPQDKQRVAALAARHRCVVIEDDVFGECGHGGPRPLPIKAWDTEGWVIWCGSFSKTLAPGYRIGWCAPGRSLAALATLHLSGMLAVNAPLQLALADFLNRGAYRRHLHRLQPQLSAQVDSLRQAVLHHFPTGSRVSQPVGGYALWVQLPPGGDGLALYRAAREQGIGLVPGAAFSARGLYRDCLRLNAGNPWSEQLKQAVTTLGRLARGQLA</sequence>
<reference evidence="8 9" key="1">
    <citation type="submission" date="2019-03" db="EMBL/GenBank/DDBJ databases">
        <title>Genomic Encyclopedia of Type Strains, Phase III (KMG-III): the genomes of soil and plant-associated and newly described type strains.</title>
        <authorList>
            <person name="Whitman W."/>
        </authorList>
    </citation>
    <scope>NUCLEOTIDE SEQUENCE [LARGE SCALE GENOMIC DNA]</scope>
    <source>
        <strain evidence="8 9">CECT 8976</strain>
    </source>
</reference>
<dbReference type="RefSeq" id="WP_133680568.1">
    <property type="nucleotide sequence ID" value="NZ_SNZP01000007.1"/>
</dbReference>
<dbReference type="OrthoDB" id="9803354at2"/>
<name>A0A4R7B7U6_9NEIS</name>
<comment type="similarity">
    <text evidence="1">In the C-terminal section; belongs to the class-I pyridoxal-phosphate-dependent aminotransferase family.</text>
</comment>
<evidence type="ECO:0000313" key="9">
    <source>
        <dbReference type="Proteomes" id="UP000295611"/>
    </source>
</evidence>
<dbReference type="Pfam" id="PF00392">
    <property type="entry name" value="GntR"/>
    <property type="match status" value="1"/>
</dbReference>
<dbReference type="InterPro" id="IPR051446">
    <property type="entry name" value="HTH_trans_reg/aminotransferase"/>
</dbReference>
<dbReference type="InterPro" id="IPR004839">
    <property type="entry name" value="Aminotransferase_I/II_large"/>
</dbReference>
<protein>
    <recommendedName>
        <fullName evidence="2">Putative 8-amino-7-oxononanoate synthase</fullName>
    </recommendedName>
</protein>
<keyword evidence="3" id="KW-0663">Pyridoxal phosphate</keyword>
<dbReference type="PANTHER" id="PTHR46577">
    <property type="entry name" value="HTH-TYPE TRANSCRIPTIONAL REGULATORY PROTEIN GABR"/>
    <property type="match status" value="1"/>
</dbReference>
<evidence type="ECO:0000256" key="3">
    <source>
        <dbReference type="ARBA" id="ARBA00022898"/>
    </source>
</evidence>
<keyword evidence="9" id="KW-1185">Reference proteome</keyword>
<keyword evidence="5 8" id="KW-0238">DNA-binding</keyword>
<dbReference type="Gene3D" id="3.90.1150.10">
    <property type="entry name" value="Aspartate Aminotransferase, domain 1"/>
    <property type="match status" value="1"/>
</dbReference>
<dbReference type="PROSITE" id="PS50949">
    <property type="entry name" value="HTH_GNTR"/>
    <property type="match status" value="1"/>
</dbReference>
<accession>A0A4R7B7U6</accession>
<dbReference type="InterPro" id="IPR015422">
    <property type="entry name" value="PyrdxlP-dep_Trfase_small"/>
</dbReference>
<keyword evidence="6" id="KW-0804">Transcription</keyword>
<dbReference type="PANTHER" id="PTHR46577:SF2">
    <property type="entry name" value="TRANSCRIPTIONAL REGULATORY PROTEIN"/>
    <property type="match status" value="1"/>
</dbReference>
<dbReference type="SMART" id="SM00345">
    <property type="entry name" value="HTH_GNTR"/>
    <property type="match status" value="1"/>
</dbReference>
<evidence type="ECO:0000256" key="4">
    <source>
        <dbReference type="ARBA" id="ARBA00023015"/>
    </source>
</evidence>
<dbReference type="InterPro" id="IPR015424">
    <property type="entry name" value="PyrdxlP-dep_Trfase"/>
</dbReference>
<keyword evidence="4" id="KW-0805">Transcription regulation</keyword>
<dbReference type="InterPro" id="IPR015421">
    <property type="entry name" value="PyrdxlP-dep_Trfase_major"/>
</dbReference>
<evidence type="ECO:0000256" key="5">
    <source>
        <dbReference type="ARBA" id="ARBA00023125"/>
    </source>
</evidence>
<dbReference type="CDD" id="cd07377">
    <property type="entry name" value="WHTH_GntR"/>
    <property type="match status" value="1"/>
</dbReference>
<dbReference type="Gene3D" id="1.10.10.10">
    <property type="entry name" value="Winged helix-like DNA-binding domain superfamily/Winged helix DNA-binding domain"/>
    <property type="match status" value="1"/>
</dbReference>
<gene>
    <name evidence="8" type="ORF">DFP86_10720</name>
</gene>
<dbReference type="InterPro" id="IPR000524">
    <property type="entry name" value="Tscrpt_reg_HTH_GntR"/>
</dbReference>
<proteinExistence type="inferred from homology"/>